<proteinExistence type="predicted"/>
<sequence length="106" mass="11674">MRPARSADQGQEASLVAVTARSNRSKADQDPAQWLPPAADAHCRYPAEWVATKLRWSLTADELELAALHELARHCPPQNVPYEPASQAAPPSRPEDARSRRRASPV</sequence>
<dbReference type="EMBL" id="JACHGV010000022">
    <property type="protein sequence ID" value="MBB6081807.1"/>
    <property type="molecule type" value="Genomic_DNA"/>
</dbReference>
<organism evidence="2 3">
    <name type="scientific">Streptomyces paradoxus</name>
    <dbReference type="NCBI Taxonomy" id="66375"/>
    <lineage>
        <taxon>Bacteria</taxon>
        <taxon>Bacillati</taxon>
        <taxon>Actinomycetota</taxon>
        <taxon>Actinomycetes</taxon>
        <taxon>Kitasatosporales</taxon>
        <taxon>Streptomycetaceae</taxon>
        <taxon>Streptomyces</taxon>
    </lineage>
</organism>
<gene>
    <name evidence="2" type="ORF">HNR57_007770</name>
</gene>
<evidence type="ECO:0008006" key="4">
    <source>
        <dbReference type="Google" id="ProtNLM"/>
    </source>
</evidence>
<evidence type="ECO:0000256" key="1">
    <source>
        <dbReference type="SAM" id="MobiDB-lite"/>
    </source>
</evidence>
<dbReference type="Proteomes" id="UP000591537">
    <property type="component" value="Unassembled WGS sequence"/>
</dbReference>
<reference evidence="2 3" key="1">
    <citation type="submission" date="2020-08" db="EMBL/GenBank/DDBJ databases">
        <title>Genomic Encyclopedia of Type Strains, Phase IV (KMG-IV): sequencing the most valuable type-strain genomes for metagenomic binning, comparative biology and taxonomic classification.</title>
        <authorList>
            <person name="Goeker M."/>
        </authorList>
    </citation>
    <scope>NUCLEOTIDE SEQUENCE [LARGE SCALE GENOMIC DNA]</scope>
    <source>
        <strain evidence="2 3">DSM 43350</strain>
    </source>
</reference>
<feature type="region of interest" description="Disordered" evidence="1">
    <location>
        <begin position="1"/>
        <end position="33"/>
    </location>
</feature>
<accession>A0A7W9TLJ1</accession>
<dbReference type="AlphaFoldDB" id="A0A7W9TLJ1"/>
<name>A0A7W9TLJ1_9ACTN</name>
<feature type="region of interest" description="Disordered" evidence="1">
    <location>
        <begin position="76"/>
        <end position="106"/>
    </location>
</feature>
<evidence type="ECO:0000313" key="3">
    <source>
        <dbReference type="Proteomes" id="UP000591537"/>
    </source>
</evidence>
<evidence type="ECO:0000313" key="2">
    <source>
        <dbReference type="EMBL" id="MBB6081807.1"/>
    </source>
</evidence>
<keyword evidence="3" id="KW-1185">Reference proteome</keyword>
<comment type="caution">
    <text evidence="2">The sequence shown here is derived from an EMBL/GenBank/DDBJ whole genome shotgun (WGS) entry which is preliminary data.</text>
</comment>
<protein>
    <recommendedName>
        <fullName evidence="4">HNH endonuclease</fullName>
    </recommendedName>
</protein>